<comment type="caution">
    <text evidence="1">The sequence shown here is derived from an EMBL/GenBank/DDBJ whole genome shotgun (WGS) entry which is preliminary data.</text>
</comment>
<proteinExistence type="predicted"/>
<dbReference type="EMBL" id="VSSQ01016856">
    <property type="protein sequence ID" value="MPM58608.1"/>
    <property type="molecule type" value="Genomic_DNA"/>
</dbReference>
<protein>
    <submittedName>
        <fullName evidence="1">Uncharacterized protein</fullName>
    </submittedName>
</protein>
<sequence length="71" mass="7741">MVILPFPPEMTLFRILCRLSSLMAISAEVSVIFAETETVPVPPAITPTGVRVEGEVLLQLSEPYSLLKLSV</sequence>
<reference evidence="1" key="1">
    <citation type="submission" date="2019-08" db="EMBL/GenBank/DDBJ databases">
        <authorList>
            <person name="Kucharzyk K."/>
            <person name="Murdoch R.W."/>
            <person name="Higgins S."/>
            <person name="Loffler F."/>
        </authorList>
    </citation>
    <scope>NUCLEOTIDE SEQUENCE</scope>
</reference>
<organism evidence="1">
    <name type="scientific">bioreactor metagenome</name>
    <dbReference type="NCBI Taxonomy" id="1076179"/>
    <lineage>
        <taxon>unclassified sequences</taxon>
        <taxon>metagenomes</taxon>
        <taxon>ecological metagenomes</taxon>
    </lineage>
</organism>
<dbReference type="AlphaFoldDB" id="A0A645B0N9"/>
<accession>A0A645B0N9</accession>
<evidence type="ECO:0000313" key="1">
    <source>
        <dbReference type="EMBL" id="MPM58608.1"/>
    </source>
</evidence>
<gene>
    <name evidence="1" type="ORF">SDC9_105440</name>
</gene>
<name>A0A645B0N9_9ZZZZ</name>